<gene>
    <name evidence="2" type="ORF">OUZ56_032853</name>
</gene>
<protein>
    <submittedName>
        <fullName evidence="2">Uncharacterized protein</fullName>
    </submittedName>
</protein>
<evidence type="ECO:0000313" key="2">
    <source>
        <dbReference type="EMBL" id="KAK4045315.1"/>
    </source>
</evidence>
<proteinExistence type="predicted"/>
<dbReference type="Proteomes" id="UP001234178">
    <property type="component" value="Unassembled WGS sequence"/>
</dbReference>
<dbReference type="EMBL" id="JAOYFB010000042">
    <property type="protein sequence ID" value="KAK4045315.1"/>
    <property type="molecule type" value="Genomic_DNA"/>
</dbReference>
<name>A0ABR0BA32_9CRUS</name>
<organism evidence="2 3">
    <name type="scientific">Daphnia magna</name>
    <dbReference type="NCBI Taxonomy" id="35525"/>
    <lineage>
        <taxon>Eukaryota</taxon>
        <taxon>Metazoa</taxon>
        <taxon>Ecdysozoa</taxon>
        <taxon>Arthropoda</taxon>
        <taxon>Crustacea</taxon>
        <taxon>Branchiopoda</taxon>
        <taxon>Diplostraca</taxon>
        <taxon>Cladocera</taxon>
        <taxon>Anomopoda</taxon>
        <taxon>Daphniidae</taxon>
        <taxon>Daphnia</taxon>
    </lineage>
</organism>
<keyword evidence="3" id="KW-1185">Reference proteome</keyword>
<reference evidence="2 3" key="1">
    <citation type="journal article" date="2023" name="Nucleic Acids Res.">
        <title>The hologenome of Daphnia magna reveals possible DNA methylation and microbiome-mediated evolution of the host genome.</title>
        <authorList>
            <person name="Chaturvedi A."/>
            <person name="Li X."/>
            <person name="Dhandapani V."/>
            <person name="Marshall H."/>
            <person name="Kissane S."/>
            <person name="Cuenca-Cambronero M."/>
            <person name="Asole G."/>
            <person name="Calvet F."/>
            <person name="Ruiz-Romero M."/>
            <person name="Marangio P."/>
            <person name="Guigo R."/>
            <person name="Rago D."/>
            <person name="Mirbahai L."/>
            <person name="Eastwood N."/>
            <person name="Colbourne J.K."/>
            <person name="Zhou J."/>
            <person name="Mallon E."/>
            <person name="Orsini L."/>
        </authorList>
    </citation>
    <scope>NUCLEOTIDE SEQUENCE [LARGE SCALE GENOMIC DNA]</scope>
    <source>
        <strain evidence="2">LRV0_1</strain>
    </source>
</reference>
<comment type="caution">
    <text evidence="2">The sequence shown here is derived from an EMBL/GenBank/DDBJ whole genome shotgun (WGS) entry which is preliminary data.</text>
</comment>
<accession>A0ABR0BA32</accession>
<feature type="region of interest" description="Disordered" evidence="1">
    <location>
        <begin position="18"/>
        <end position="52"/>
    </location>
</feature>
<evidence type="ECO:0000313" key="3">
    <source>
        <dbReference type="Proteomes" id="UP001234178"/>
    </source>
</evidence>
<sequence length="79" mass="9293">MRLNMRLINRLDMEYNNGGDIASDNSFDNEDHQEQQLRIGSDSSNTDDHSLSEYESGFDGDFNLYSKICRNRPKFKRRN</sequence>
<evidence type="ECO:0000256" key="1">
    <source>
        <dbReference type="SAM" id="MobiDB-lite"/>
    </source>
</evidence>